<dbReference type="Pfam" id="PF03743">
    <property type="entry name" value="TrbI"/>
    <property type="match status" value="1"/>
</dbReference>
<evidence type="ECO:0000313" key="9">
    <source>
        <dbReference type="Proteomes" id="UP001607221"/>
    </source>
</evidence>
<evidence type="ECO:0000256" key="7">
    <source>
        <dbReference type="SAM" id="Phobius"/>
    </source>
</evidence>
<sequence length="405" mass="42980">MTKFSLKQNPLSGVGSVHIKKSVKIAGLVLAGIMVVLVVLVIAQKGQRASASAPPDTPSTVNTATTASSLDAVLAKKPTSSVVKPTPITPVETAPATPSVSPEFAAMKKRQLAAFEARQAMLTEAVYSGMNIQIDDAALKQTSLTRPAPNRELTMAQQRLDHAKRQTMSTPSGQALNQGGALDTTLASQASKDAFLASTNQAGYLNARRELPASEYELTVGTLIPASLISAVNSDTPGHLMAQVSQHVYDSATGSTILIPQGTRLYGTYDSRVAYGQRRLPVTWSRVNFPDGTKLDIGNMASLDVTGMSGLTGEVNNHYWRLFGQSTLLGGISGLTQAGVSDGDDDSRSTAESVADGVTQQYAETGNLLIRKNMNIQPTIEIDNAEPFYIMVSQDIVLPPYSSIR</sequence>
<dbReference type="InterPro" id="IPR042217">
    <property type="entry name" value="T4SS_VirB10/TrbI"/>
</dbReference>
<evidence type="ECO:0000256" key="3">
    <source>
        <dbReference type="ARBA" id="ARBA00022692"/>
    </source>
</evidence>
<keyword evidence="3 7" id="KW-0812">Transmembrane</keyword>
<name>A0ABW7JF82_9VIBR</name>
<accession>A0ABW7JF82</accession>
<evidence type="ECO:0000256" key="1">
    <source>
        <dbReference type="ARBA" id="ARBA00004167"/>
    </source>
</evidence>
<comment type="similarity">
    <text evidence="2">Belongs to the TrbI/VirB10 family.</text>
</comment>
<dbReference type="RefSeq" id="WP_394633270.1">
    <property type="nucleotide sequence ID" value="NZ_JBIHSE010000005.1"/>
</dbReference>
<dbReference type="Gene3D" id="2.40.128.260">
    <property type="entry name" value="Type IV secretion system, VirB10/TraB/TrbI"/>
    <property type="match status" value="1"/>
</dbReference>
<keyword evidence="9" id="KW-1185">Reference proteome</keyword>
<proteinExistence type="inferred from homology"/>
<dbReference type="EMBL" id="JBIHSE010000005">
    <property type="protein sequence ID" value="MFH0274981.1"/>
    <property type="molecule type" value="Genomic_DNA"/>
</dbReference>
<evidence type="ECO:0000313" key="8">
    <source>
        <dbReference type="EMBL" id="MFH0274981.1"/>
    </source>
</evidence>
<comment type="subcellular location">
    <subcellularLocation>
        <location evidence="1">Membrane</location>
        <topology evidence="1">Single-pass membrane protein</topology>
    </subcellularLocation>
</comment>
<gene>
    <name evidence="8" type="ORF">ACGRHZ_27305</name>
</gene>
<dbReference type="InterPro" id="IPR005498">
    <property type="entry name" value="T4SS_VirB10/TraB/TrbI"/>
</dbReference>
<dbReference type="Proteomes" id="UP001607221">
    <property type="component" value="Unassembled WGS sequence"/>
</dbReference>
<organism evidence="8 9">
    <name type="scientific">Vibrio jasicida</name>
    <dbReference type="NCBI Taxonomy" id="766224"/>
    <lineage>
        <taxon>Bacteria</taxon>
        <taxon>Pseudomonadati</taxon>
        <taxon>Pseudomonadota</taxon>
        <taxon>Gammaproteobacteria</taxon>
        <taxon>Vibrionales</taxon>
        <taxon>Vibrionaceae</taxon>
        <taxon>Vibrio</taxon>
    </lineage>
</organism>
<reference evidence="8 9" key="1">
    <citation type="submission" date="2024-10" db="EMBL/GenBank/DDBJ databases">
        <authorList>
            <person name="Yibar A."/>
            <person name="Saticioglu I.B."/>
            <person name="Duman M."/>
            <person name="Ajmi N."/>
            <person name="Gurler F."/>
            <person name="Ay H."/>
            <person name="Onuk E."/>
            <person name="Guler S."/>
            <person name="Romalde J.L."/>
        </authorList>
    </citation>
    <scope>NUCLEOTIDE SEQUENCE [LARGE SCALE GENOMIC DNA]</scope>
    <source>
        <strain evidence="8 9">1-TCBS-A</strain>
    </source>
</reference>
<evidence type="ECO:0000256" key="6">
    <source>
        <dbReference type="SAM" id="MobiDB-lite"/>
    </source>
</evidence>
<feature type="region of interest" description="Disordered" evidence="6">
    <location>
        <begin position="79"/>
        <end position="98"/>
    </location>
</feature>
<evidence type="ECO:0000256" key="4">
    <source>
        <dbReference type="ARBA" id="ARBA00022989"/>
    </source>
</evidence>
<evidence type="ECO:0000256" key="5">
    <source>
        <dbReference type="ARBA" id="ARBA00023136"/>
    </source>
</evidence>
<comment type="caution">
    <text evidence="8">The sequence shown here is derived from an EMBL/GenBank/DDBJ whole genome shotgun (WGS) entry which is preliminary data.</text>
</comment>
<dbReference type="CDD" id="cd16429">
    <property type="entry name" value="VirB10"/>
    <property type="match status" value="1"/>
</dbReference>
<protein>
    <submittedName>
        <fullName evidence="8">TrbI/VirB10 family protein</fullName>
    </submittedName>
</protein>
<feature type="transmembrane region" description="Helical" evidence="7">
    <location>
        <begin position="25"/>
        <end position="43"/>
    </location>
</feature>
<keyword evidence="5 7" id="KW-0472">Membrane</keyword>
<keyword evidence="4 7" id="KW-1133">Transmembrane helix</keyword>
<evidence type="ECO:0000256" key="2">
    <source>
        <dbReference type="ARBA" id="ARBA00010265"/>
    </source>
</evidence>